<protein>
    <submittedName>
        <fullName evidence="3">Uncharacterized protein</fullName>
    </submittedName>
</protein>
<evidence type="ECO:0000256" key="1">
    <source>
        <dbReference type="SAM" id="Coils"/>
    </source>
</evidence>
<dbReference type="Proteomes" id="UP001229862">
    <property type="component" value="Chromosome"/>
</dbReference>
<evidence type="ECO:0000256" key="2">
    <source>
        <dbReference type="SAM" id="SignalP"/>
    </source>
</evidence>
<keyword evidence="2" id="KW-0732">Signal</keyword>
<dbReference type="Gene3D" id="1.20.5.340">
    <property type="match status" value="1"/>
</dbReference>
<gene>
    <name evidence="3" type="ORF">RCG00_17365</name>
</gene>
<dbReference type="AlphaFoldDB" id="A0AA51MLA5"/>
<dbReference type="RefSeq" id="WP_308871811.1">
    <property type="nucleotide sequence ID" value="NZ_CP133217.1"/>
</dbReference>
<keyword evidence="1" id="KW-0175">Coiled coil</keyword>
<sequence length="143" mass="15587">MNTCKHQLWIALGLCLSLTGCNAPSTSENECPPVPPVAENAAVDPLPAQLQQQQLALETLQAKLNDAEQRLQQNQQQLAEKTQQLDALTQDSNAKQVATTTNTLTDLEEQLAQQQQEIERLNTALRQADDAKAASTPTPVPSY</sequence>
<accession>A0AA51MLA5</accession>
<feature type="signal peptide" evidence="2">
    <location>
        <begin position="1"/>
        <end position="23"/>
    </location>
</feature>
<proteinExistence type="predicted"/>
<reference evidence="3" key="1">
    <citation type="submission" date="2023-08" db="EMBL/GenBank/DDBJ databases">
        <title>New molecular markers tilS and rpoB for phylogenetic and monitoring studies of the genus Thiothrix biodiversity.</title>
        <authorList>
            <person name="Ravin N.V."/>
            <person name="Smolyakov D."/>
            <person name="Markov N.D."/>
            <person name="Beletsky A.V."/>
            <person name="Mardanov A.V."/>
            <person name="Rudenko T.S."/>
            <person name="Grabovich M.Y."/>
        </authorList>
    </citation>
    <scope>NUCLEOTIDE SEQUENCE</scope>
    <source>
        <strain evidence="3">DNT52</strain>
    </source>
</reference>
<feature type="coiled-coil region" evidence="1">
    <location>
        <begin position="50"/>
        <end position="131"/>
    </location>
</feature>
<dbReference type="EMBL" id="CP133217">
    <property type="protein sequence ID" value="WML86053.1"/>
    <property type="molecule type" value="Genomic_DNA"/>
</dbReference>
<feature type="chain" id="PRO_5041397547" evidence="2">
    <location>
        <begin position="24"/>
        <end position="143"/>
    </location>
</feature>
<dbReference type="PROSITE" id="PS51257">
    <property type="entry name" value="PROKAR_LIPOPROTEIN"/>
    <property type="match status" value="1"/>
</dbReference>
<name>A0AA51MLA5_9GAMM</name>
<evidence type="ECO:0000313" key="3">
    <source>
        <dbReference type="EMBL" id="WML86053.1"/>
    </source>
</evidence>
<organism evidence="3">
    <name type="scientific">Thiothrix subterranea</name>
    <dbReference type="NCBI Taxonomy" id="2735563"/>
    <lineage>
        <taxon>Bacteria</taxon>
        <taxon>Pseudomonadati</taxon>
        <taxon>Pseudomonadota</taxon>
        <taxon>Gammaproteobacteria</taxon>
        <taxon>Thiotrichales</taxon>
        <taxon>Thiotrichaceae</taxon>
        <taxon>Thiothrix</taxon>
    </lineage>
</organism>